<accession>A0A7R9E8R4</accession>
<feature type="region of interest" description="Disordered" evidence="1">
    <location>
        <begin position="148"/>
        <end position="233"/>
    </location>
</feature>
<evidence type="ECO:0008006" key="3">
    <source>
        <dbReference type="Google" id="ProtNLM"/>
    </source>
</evidence>
<feature type="region of interest" description="Disordered" evidence="1">
    <location>
        <begin position="821"/>
        <end position="840"/>
    </location>
</feature>
<reference evidence="2" key="1">
    <citation type="submission" date="2020-11" db="EMBL/GenBank/DDBJ databases">
        <authorList>
            <person name="Tran Van P."/>
        </authorList>
    </citation>
    <scope>NUCLEOTIDE SEQUENCE</scope>
</reference>
<feature type="region of interest" description="Disordered" evidence="1">
    <location>
        <begin position="651"/>
        <end position="672"/>
    </location>
</feature>
<dbReference type="InterPro" id="IPR036508">
    <property type="entry name" value="Chitin-bd_dom_sf"/>
</dbReference>
<feature type="compositionally biased region" description="Polar residues" evidence="1">
    <location>
        <begin position="326"/>
        <end position="336"/>
    </location>
</feature>
<feature type="region of interest" description="Disordered" evidence="1">
    <location>
        <begin position="430"/>
        <end position="521"/>
    </location>
</feature>
<feature type="compositionally biased region" description="Basic and acidic residues" evidence="1">
    <location>
        <begin position="200"/>
        <end position="212"/>
    </location>
</feature>
<organism evidence="2">
    <name type="scientific">Timema monikensis</name>
    <dbReference type="NCBI Taxonomy" id="170555"/>
    <lineage>
        <taxon>Eukaryota</taxon>
        <taxon>Metazoa</taxon>
        <taxon>Ecdysozoa</taxon>
        <taxon>Arthropoda</taxon>
        <taxon>Hexapoda</taxon>
        <taxon>Insecta</taxon>
        <taxon>Pterygota</taxon>
        <taxon>Neoptera</taxon>
        <taxon>Polyneoptera</taxon>
        <taxon>Phasmatodea</taxon>
        <taxon>Timematodea</taxon>
        <taxon>Timematoidea</taxon>
        <taxon>Timematidae</taxon>
        <taxon>Timema</taxon>
    </lineage>
</organism>
<feature type="region of interest" description="Disordered" evidence="1">
    <location>
        <begin position="370"/>
        <end position="404"/>
    </location>
</feature>
<dbReference type="AlphaFoldDB" id="A0A7R9E8R4"/>
<gene>
    <name evidence="2" type="ORF">TMSB3V08_LOCUS5935</name>
</gene>
<dbReference type="EMBL" id="OB793981">
    <property type="protein sequence ID" value="CAD7429150.1"/>
    <property type="molecule type" value="Genomic_DNA"/>
</dbReference>
<dbReference type="PANTHER" id="PTHR22933">
    <property type="entry name" value="FI18007P1-RELATED"/>
    <property type="match status" value="1"/>
</dbReference>
<dbReference type="SUPFAM" id="SSF57625">
    <property type="entry name" value="Invertebrate chitin-binding proteins"/>
    <property type="match status" value="1"/>
</dbReference>
<name>A0A7R9E8R4_9NEOP</name>
<feature type="compositionally biased region" description="Low complexity" evidence="1">
    <location>
        <begin position="371"/>
        <end position="404"/>
    </location>
</feature>
<dbReference type="GO" id="GO:0008061">
    <property type="term" value="F:chitin binding"/>
    <property type="evidence" value="ECO:0007669"/>
    <property type="project" value="InterPro"/>
</dbReference>
<protein>
    <recommendedName>
        <fullName evidence="3">Chitin-binding type-2 domain-containing protein</fullName>
    </recommendedName>
</protein>
<dbReference type="InterPro" id="IPR052976">
    <property type="entry name" value="Scoloptoxin-like"/>
</dbReference>
<evidence type="ECO:0000256" key="1">
    <source>
        <dbReference type="SAM" id="MobiDB-lite"/>
    </source>
</evidence>
<evidence type="ECO:0000313" key="2">
    <source>
        <dbReference type="EMBL" id="CAD7429150.1"/>
    </source>
</evidence>
<feature type="compositionally biased region" description="Polar residues" evidence="1">
    <location>
        <begin position="301"/>
        <end position="318"/>
    </location>
</feature>
<sequence>MATESNVLLSRWARLPKTGISGFNPDKSPVYHKNHRQEIMKTLICLLGFLAVLATAQKRPPNYSLDDMPDTNFDCSNKIIGGYYADPETDCQMFHLQDFRFLCPNETSFDQENQICANWFDIDCEATTLYYSDNFDLYRIGYSPVKTSSFSASSPTPIPLGPSTARPSLRASASPTLRQRPRPQTRPAEEEEEYFLQRSETGDRRLQQKDLRSSGSGNFFGKDKGKEDDYETENYPRKPVKKVIVTTTTTTTTTSVPATFVDQSFDSAPIVNKKKVAVRKLRKRPQQQDNNNVAAQDIGSFQYNSPSTAAPAYNQPQTYNNNNYNDGQKSYDTSSSFAGSNGNYFSSTVSPSTSNYNVYTQRYNTIQRVNPTASSTTQTPTSARNNYNYDNYQQTNNNQNNYNANNNYYNTNAALSSTTIKSFESSTTLAPKVNNNYNNYQTPQRKVPEYSTTSSTQAPNIYYNNQNQQRGRSSYNNEASSTTNYQTTANYQKINNDYTYNDNKFNQRGNTEYSSTAYPSTYDQYNNNYQRKTGNSYNQGNTENVSKTTLNYPSATSTTTKAPSYDYKYQPTSSEEFTKYKSDNFDYQKRTTQVQASYNANFQTDADKIEGESLKTAPSNNYRPSSFNTYQNTYDSKTNTNNNYNAFNNTNNNYYNSNTAPKSSTYSSTEQSSTFNNAYNNKQTTKAFTNNNDYYKPTTVATPRAFAVVYSTTKQPEVAGSTSSRQSSAAVPFTSRGSSVNAATSKTTSGVGGFNSQDSLKVVANAAAPAYEVPAAKVHVSKRPETVGKPASSTQNLKDVSYDYAYYDDVNSEYDGVDPISDHHFGKGKESLKVARSAQR</sequence>
<dbReference type="PANTHER" id="PTHR22933:SF43">
    <property type="entry name" value="LP10131P"/>
    <property type="match status" value="1"/>
</dbReference>
<feature type="region of interest" description="Disordered" evidence="1">
    <location>
        <begin position="301"/>
        <end position="336"/>
    </location>
</feature>
<feature type="compositionally biased region" description="Basic and acidic residues" evidence="1">
    <location>
        <begin position="821"/>
        <end position="833"/>
    </location>
</feature>
<proteinExistence type="predicted"/>